<dbReference type="RefSeq" id="WP_236864201.1">
    <property type="nucleotide sequence ID" value="NZ_BAABAZ010000005.1"/>
</dbReference>
<organism evidence="4 5">
    <name type="scientific">Brevibacterium daeguense</name>
    <dbReference type="NCBI Taxonomy" id="909936"/>
    <lineage>
        <taxon>Bacteria</taxon>
        <taxon>Bacillati</taxon>
        <taxon>Actinomycetota</taxon>
        <taxon>Actinomycetes</taxon>
        <taxon>Micrococcales</taxon>
        <taxon>Brevibacteriaceae</taxon>
        <taxon>Brevibacterium</taxon>
    </lineage>
</organism>
<keyword evidence="1" id="KW-0489">Methyltransferase</keyword>
<dbReference type="CDD" id="cd02440">
    <property type="entry name" value="AdoMet_MTases"/>
    <property type="match status" value="1"/>
</dbReference>
<dbReference type="InterPro" id="IPR029063">
    <property type="entry name" value="SAM-dependent_MTases_sf"/>
</dbReference>
<proteinExistence type="predicted"/>
<dbReference type="Proteomes" id="UP001501586">
    <property type="component" value="Unassembled WGS sequence"/>
</dbReference>
<dbReference type="PANTHER" id="PTHR10509:SF85">
    <property type="entry name" value="O-METHYLTRANSFERASE RV1220C-RELATED"/>
    <property type="match status" value="1"/>
</dbReference>
<dbReference type="InterPro" id="IPR050362">
    <property type="entry name" value="Cation-dep_OMT"/>
</dbReference>
<name>A0ABP8EJG0_9MICO</name>
<comment type="caution">
    <text evidence="4">The sequence shown here is derived from an EMBL/GenBank/DDBJ whole genome shotgun (WGS) entry which is preliminary data.</text>
</comment>
<keyword evidence="2" id="KW-0808">Transferase</keyword>
<evidence type="ECO:0000256" key="2">
    <source>
        <dbReference type="ARBA" id="ARBA00022679"/>
    </source>
</evidence>
<gene>
    <name evidence="4" type="ORF">GCM10022261_16150</name>
</gene>
<dbReference type="PROSITE" id="PS51682">
    <property type="entry name" value="SAM_OMT_I"/>
    <property type="match status" value="1"/>
</dbReference>
<protein>
    <submittedName>
        <fullName evidence="4">O-methyltransferase</fullName>
    </submittedName>
</protein>
<evidence type="ECO:0000313" key="4">
    <source>
        <dbReference type="EMBL" id="GAA4284084.1"/>
    </source>
</evidence>
<keyword evidence="5" id="KW-1185">Reference proteome</keyword>
<evidence type="ECO:0000313" key="5">
    <source>
        <dbReference type="Proteomes" id="UP001501586"/>
    </source>
</evidence>
<dbReference type="PANTHER" id="PTHR10509">
    <property type="entry name" value="O-METHYLTRANSFERASE-RELATED"/>
    <property type="match status" value="1"/>
</dbReference>
<dbReference type="InterPro" id="IPR002935">
    <property type="entry name" value="SAM_O-MeTrfase"/>
</dbReference>
<dbReference type="SUPFAM" id="SSF53335">
    <property type="entry name" value="S-adenosyl-L-methionine-dependent methyltransferases"/>
    <property type="match status" value="1"/>
</dbReference>
<dbReference type="EMBL" id="BAABAZ010000005">
    <property type="protein sequence ID" value="GAA4284084.1"/>
    <property type="molecule type" value="Genomic_DNA"/>
</dbReference>
<dbReference type="Pfam" id="PF01596">
    <property type="entry name" value="Methyltransf_3"/>
    <property type="match status" value="1"/>
</dbReference>
<keyword evidence="3" id="KW-0949">S-adenosyl-L-methionine</keyword>
<evidence type="ECO:0000256" key="3">
    <source>
        <dbReference type="ARBA" id="ARBA00022691"/>
    </source>
</evidence>
<accession>A0ABP8EJG0</accession>
<reference evidence="5" key="1">
    <citation type="journal article" date="2019" name="Int. J. Syst. Evol. Microbiol.">
        <title>The Global Catalogue of Microorganisms (GCM) 10K type strain sequencing project: providing services to taxonomists for standard genome sequencing and annotation.</title>
        <authorList>
            <consortium name="The Broad Institute Genomics Platform"/>
            <consortium name="The Broad Institute Genome Sequencing Center for Infectious Disease"/>
            <person name="Wu L."/>
            <person name="Ma J."/>
        </authorList>
    </citation>
    <scope>NUCLEOTIDE SEQUENCE [LARGE SCALE GENOMIC DNA]</scope>
    <source>
        <strain evidence="5">JCM 17458</strain>
    </source>
</reference>
<dbReference type="Gene3D" id="3.40.50.150">
    <property type="entry name" value="Vaccinia Virus protein VP39"/>
    <property type="match status" value="1"/>
</dbReference>
<evidence type="ECO:0000256" key="1">
    <source>
        <dbReference type="ARBA" id="ARBA00022603"/>
    </source>
</evidence>
<sequence>MSRDWAINAHYADRFNSSDPVSDAARTIAAEYSTVPISTTTAGTLTLLARLVNPVSAIEVGTGTGVSTLALLRGMPASGVLTSIDLDADKQAVARELVGVARIKAHRVRMIHGRGEDVLARLAARSYELVFLDSEPLSYDRLVPLALERVMRGGLLVINHALLGGAVAKPANRAPRTQVVRQVLSELETRDDVARLMLPIDDGLLVLTRL</sequence>